<evidence type="ECO:0000256" key="1">
    <source>
        <dbReference type="ARBA" id="ARBA00007118"/>
    </source>
</evidence>
<protein>
    <recommendedName>
        <fullName evidence="3">Nitroreductase domain-containing protein</fullName>
    </recommendedName>
</protein>
<dbReference type="Pfam" id="PF00881">
    <property type="entry name" value="Nitroreductase"/>
    <property type="match status" value="1"/>
</dbReference>
<reference evidence="4 5" key="1">
    <citation type="submission" date="2019-08" db="EMBL/GenBank/DDBJ databases">
        <title>Genome of Vicingus serpentipes NCIMB 15042.</title>
        <authorList>
            <person name="Bowman J.P."/>
        </authorList>
    </citation>
    <scope>NUCLEOTIDE SEQUENCE [LARGE SCALE GENOMIC DNA]</scope>
    <source>
        <strain evidence="4 5">NCIMB 15042</strain>
    </source>
</reference>
<dbReference type="InterPro" id="IPR029479">
    <property type="entry name" value="Nitroreductase"/>
</dbReference>
<organism evidence="4 5">
    <name type="scientific">Vicingus serpentipes</name>
    <dbReference type="NCBI Taxonomy" id="1926625"/>
    <lineage>
        <taxon>Bacteria</taxon>
        <taxon>Pseudomonadati</taxon>
        <taxon>Bacteroidota</taxon>
        <taxon>Flavobacteriia</taxon>
        <taxon>Flavobacteriales</taxon>
        <taxon>Vicingaceae</taxon>
        <taxon>Vicingus</taxon>
    </lineage>
</organism>
<keyword evidence="2" id="KW-0560">Oxidoreductase</keyword>
<dbReference type="PANTHER" id="PTHR43673">
    <property type="entry name" value="NAD(P)H NITROREDUCTASE YDGI-RELATED"/>
    <property type="match status" value="1"/>
</dbReference>
<dbReference type="CDD" id="cd02138">
    <property type="entry name" value="TdsD-like"/>
    <property type="match status" value="1"/>
</dbReference>
<evidence type="ECO:0000313" key="4">
    <source>
        <dbReference type="EMBL" id="TXB65977.1"/>
    </source>
</evidence>
<dbReference type="InterPro" id="IPR000415">
    <property type="entry name" value="Nitroreductase-like"/>
</dbReference>
<dbReference type="AlphaFoldDB" id="A0A5C6RV45"/>
<dbReference type="RefSeq" id="WP_147099320.1">
    <property type="nucleotide sequence ID" value="NZ_VOOS01000002.1"/>
</dbReference>
<evidence type="ECO:0000256" key="2">
    <source>
        <dbReference type="ARBA" id="ARBA00023002"/>
    </source>
</evidence>
<dbReference type="SUPFAM" id="SSF55469">
    <property type="entry name" value="FMN-dependent nitroreductase-like"/>
    <property type="match status" value="1"/>
</dbReference>
<accession>A0A5C6RV45</accession>
<dbReference type="OrthoDB" id="9809288at2"/>
<sequence length="174" mass="19229">MEVLDLINERFSPYEFTDKLLTEKEMLALFEAAGKAASAFNEQPWRFIYALKQDEEAFNAIHSCLVEGNQGWTKDVAALIITVVSKNYAKNGNENTVRKHDLGLAVGNLTVQASSMGIHLHQMAGIVPQNAIEKLNIPEGYEPVTAIALGYYDGESGVKPRKPISEIAFKGKMK</sequence>
<proteinExistence type="inferred from homology"/>
<evidence type="ECO:0000259" key="3">
    <source>
        <dbReference type="Pfam" id="PF00881"/>
    </source>
</evidence>
<feature type="domain" description="Nitroreductase" evidence="3">
    <location>
        <begin position="7"/>
        <end position="151"/>
    </location>
</feature>
<comment type="caution">
    <text evidence="4">The sequence shown here is derived from an EMBL/GenBank/DDBJ whole genome shotgun (WGS) entry which is preliminary data.</text>
</comment>
<dbReference type="GO" id="GO:0016491">
    <property type="term" value="F:oxidoreductase activity"/>
    <property type="evidence" value="ECO:0007669"/>
    <property type="project" value="UniProtKB-KW"/>
</dbReference>
<keyword evidence="5" id="KW-1185">Reference proteome</keyword>
<comment type="similarity">
    <text evidence="1">Belongs to the nitroreductase family.</text>
</comment>
<dbReference type="EMBL" id="VOOS01000002">
    <property type="protein sequence ID" value="TXB65977.1"/>
    <property type="molecule type" value="Genomic_DNA"/>
</dbReference>
<name>A0A5C6RV45_9FLAO</name>
<gene>
    <name evidence="4" type="ORF">FRY74_05245</name>
</gene>
<dbReference type="Gene3D" id="3.40.109.10">
    <property type="entry name" value="NADH Oxidase"/>
    <property type="match status" value="1"/>
</dbReference>
<dbReference type="Proteomes" id="UP000321721">
    <property type="component" value="Unassembled WGS sequence"/>
</dbReference>
<dbReference type="PANTHER" id="PTHR43673:SF10">
    <property type="entry name" value="NADH DEHYDROGENASE_NAD(P)H NITROREDUCTASE XCC3605-RELATED"/>
    <property type="match status" value="1"/>
</dbReference>
<evidence type="ECO:0000313" key="5">
    <source>
        <dbReference type="Proteomes" id="UP000321721"/>
    </source>
</evidence>